<feature type="transmembrane region" description="Helical" evidence="5">
    <location>
        <begin position="234"/>
        <end position="255"/>
    </location>
</feature>
<name>D1BFA2_SANKS</name>
<comment type="subcellular location">
    <subcellularLocation>
        <location evidence="1">Cell membrane</location>
        <topology evidence="1">Multi-pass membrane protein</topology>
    </subcellularLocation>
</comment>
<dbReference type="SUPFAM" id="SSF103473">
    <property type="entry name" value="MFS general substrate transporter"/>
    <property type="match status" value="1"/>
</dbReference>
<feature type="transmembrane region" description="Helical" evidence="5">
    <location>
        <begin position="201"/>
        <end position="228"/>
    </location>
</feature>
<dbReference type="PROSITE" id="PS50850">
    <property type="entry name" value="MFS"/>
    <property type="match status" value="1"/>
</dbReference>
<evidence type="ECO:0000256" key="1">
    <source>
        <dbReference type="ARBA" id="ARBA00004651"/>
    </source>
</evidence>
<dbReference type="PANTHER" id="PTHR23531">
    <property type="entry name" value="QUINOLENE RESISTANCE PROTEIN NORA"/>
    <property type="match status" value="1"/>
</dbReference>
<dbReference type="InterPro" id="IPR020846">
    <property type="entry name" value="MFS_dom"/>
</dbReference>
<protein>
    <submittedName>
        <fullName evidence="7">Major Facilitator Superfamily transporter</fullName>
    </submittedName>
</protein>
<feature type="domain" description="Major facilitator superfamily (MFS) profile" evidence="6">
    <location>
        <begin position="201"/>
        <end position="396"/>
    </location>
</feature>
<dbReference type="EMBL" id="CP001819">
    <property type="protein sequence ID" value="ACZ21398.1"/>
    <property type="molecule type" value="Genomic_DNA"/>
</dbReference>
<dbReference type="Gene3D" id="1.20.1250.20">
    <property type="entry name" value="MFS general substrate transporter like domains"/>
    <property type="match status" value="2"/>
</dbReference>
<dbReference type="RefSeq" id="WP_012866467.1">
    <property type="nucleotide sequence ID" value="NC_013521.1"/>
</dbReference>
<dbReference type="AlphaFoldDB" id="D1BFA2"/>
<feature type="transmembrane region" description="Helical" evidence="5">
    <location>
        <begin position="161"/>
        <end position="180"/>
    </location>
</feature>
<feature type="transmembrane region" description="Helical" evidence="5">
    <location>
        <begin position="353"/>
        <end position="376"/>
    </location>
</feature>
<evidence type="ECO:0000259" key="6">
    <source>
        <dbReference type="PROSITE" id="PS50850"/>
    </source>
</evidence>
<feature type="transmembrane region" description="Helical" evidence="5">
    <location>
        <begin position="12"/>
        <end position="32"/>
    </location>
</feature>
<dbReference type="KEGG" id="ske:Sked_14620"/>
<accession>D1BFA2</accession>
<proteinExistence type="predicted"/>
<evidence type="ECO:0000256" key="4">
    <source>
        <dbReference type="ARBA" id="ARBA00023136"/>
    </source>
</evidence>
<keyword evidence="2 5" id="KW-0812">Transmembrane</keyword>
<keyword evidence="3 5" id="KW-1133">Transmembrane helix</keyword>
<keyword evidence="4 5" id="KW-0472">Membrane</keyword>
<feature type="transmembrane region" description="Helical" evidence="5">
    <location>
        <begin position="98"/>
        <end position="119"/>
    </location>
</feature>
<evidence type="ECO:0000256" key="5">
    <source>
        <dbReference type="SAM" id="Phobius"/>
    </source>
</evidence>
<dbReference type="InterPro" id="IPR052714">
    <property type="entry name" value="MFS_Exporter"/>
</dbReference>
<dbReference type="GO" id="GO:0005886">
    <property type="term" value="C:plasma membrane"/>
    <property type="evidence" value="ECO:0007669"/>
    <property type="project" value="UniProtKB-SubCell"/>
</dbReference>
<dbReference type="PANTHER" id="PTHR23531:SF1">
    <property type="entry name" value="QUINOLENE RESISTANCE PROTEIN NORA"/>
    <property type="match status" value="1"/>
</dbReference>
<dbReference type="GO" id="GO:0022857">
    <property type="term" value="F:transmembrane transporter activity"/>
    <property type="evidence" value="ECO:0007669"/>
    <property type="project" value="InterPro"/>
</dbReference>
<dbReference type="STRING" id="446469.Sked_14620"/>
<feature type="transmembrane region" description="Helical" evidence="5">
    <location>
        <begin position="131"/>
        <end position="155"/>
    </location>
</feature>
<evidence type="ECO:0000313" key="7">
    <source>
        <dbReference type="EMBL" id="ACZ21398.1"/>
    </source>
</evidence>
<feature type="transmembrane region" description="Helical" evidence="5">
    <location>
        <begin position="328"/>
        <end position="347"/>
    </location>
</feature>
<feature type="transmembrane region" description="Helical" evidence="5">
    <location>
        <begin position="74"/>
        <end position="92"/>
    </location>
</feature>
<evidence type="ECO:0000256" key="3">
    <source>
        <dbReference type="ARBA" id="ARBA00022989"/>
    </source>
</evidence>
<feature type="transmembrane region" description="Helical" evidence="5">
    <location>
        <begin position="44"/>
        <end position="62"/>
    </location>
</feature>
<evidence type="ECO:0000313" key="8">
    <source>
        <dbReference type="Proteomes" id="UP000000322"/>
    </source>
</evidence>
<sequence>MGQRSARQRSAVLAAALVGGSGDVLDFLLPLWAGSALGASPAQIGVLVALELVVSFIARPFAGWLADHRERARVAAAGSLLYGLGCFGYALAPGIEVALLAAGTTGIGGALLWVAVRAITAEHLVDDGGAFAHLFSRIALVAWIVWVPAMVLLPIVGYRALFAAFGATCLVGSAALLLRAESTFRPADSSTDSARNDLQRLGPLLAVVALMSIAEAGIGLLVLLHLQMTTELDVFQIALVFLPGGIALTVLPGPLHRLTGHWGRRRIYMVGAGASAICAAGLAAAPGPVAIAALWILTSASWAALTPVDEAVVAEVSTSVRAGRGMSLLSNAALAGGAVGAAGAGSLYGVTSWAVVCLVLAGILVTAAVAGPLALLCMDVLDKPGRAEQPPKPNVC</sequence>
<dbReference type="InterPro" id="IPR036259">
    <property type="entry name" value="MFS_trans_sf"/>
</dbReference>
<dbReference type="OrthoDB" id="4021502at2"/>
<reference evidence="7 8" key="1">
    <citation type="journal article" date="2009" name="Stand. Genomic Sci.">
        <title>Complete genome sequence of Sanguibacter keddieii type strain (ST-74).</title>
        <authorList>
            <person name="Ivanova N."/>
            <person name="Sikorski J."/>
            <person name="Sims D."/>
            <person name="Brettin T."/>
            <person name="Detter J.C."/>
            <person name="Han C."/>
            <person name="Lapidus A."/>
            <person name="Copeland A."/>
            <person name="Glavina Del Rio T."/>
            <person name="Nolan M."/>
            <person name="Chen F."/>
            <person name="Lucas S."/>
            <person name="Tice H."/>
            <person name="Cheng J.F."/>
            <person name="Bruce D."/>
            <person name="Goodwin L."/>
            <person name="Pitluck S."/>
            <person name="Pati A."/>
            <person name="Mavromatis K."/>
            <person name="Chen A."/>
            <person name="Palaniappan K."/>
            <person name="D'haeseleer P."/>
            <person name="Chain P."/>
            <person name="Bristow J."/>
            <person name="Eisen J.A."/>
            <person name="Markowitz V."/>
            <person name="Hugenholtz P."/>
            <person name="Goker M."/>
            <person name="Pukall R."/>
            <person name="Klenk H.P."/>
            <person name="Kyrpides N.C."/>
        </authorList>
    </citation>
    <scope>NUCLEOTIDE SEQUENCE [LARGE SCALE GENOMIC DNA]</scope>
    <source>
        <strain evidence="8">ATCC 51767 / DSM 10542 / NCFB 3025 / ST-74</strain>
    </source>
</reference>
<organism evidence="7 8">
    <name type="scientific">Sanguibacter keddieii (strain ATCC 51767 / DSM 10542 / NCFB 3025 / ST-74)</name>
    <dbReference type="NCBI Taxonomy" id="446469"/>
    <lineage>
        <taxon>Bacteria</taxon>
        <taxon>Bacillati</taxon>
        <taxon>Actinomycetota</taxon>
        <taxon>Actinomycetes</taxon>
        <taxon>Micrococcales</taxon>
        <taxon>Sanguibacteraceae</taxon>
        <taxon>Sanguibacter</taxon>
    </lineage>
</organism>
<gene>
    <name evidence="7" type="ordered locus">Sked_14620</name>
</gene>
<dbReference type="InterPro" id="IPR011701">
    <property type="entry name" value="MFS"/>
</dbReference>
<dbReference type="HOGENOM" id="CLU_041028_0_0_11"/>
<keyword evidence="8" id="KW-1185">Reference proteome</keyword>
<evidence type="ECO:0000256" key="2">
    <source>
        <dbReference type="ARBA" id="ARBA00022692"/>
    </source>
</evidence>
<dbReference type="Pfam" id="PF07690">
    <property type="entry name" value="MFS_1"/>
    <property type="match status" value="1"/>
</dbReference>
<dbReference type="eggNOG" id="COG2814">
    <property type="taxonomic scope" value="Bacteria"/>
</dbReference>
<dbReference type="Proteomes" id="UP000000322">
    <property type="component" value="Chromosome"/>
</dbReference>